<sequence>MNKKLFPLDKNYILRQAQDAIEKEMMGMMVDELKKAFTLLFNPLELQDDTYLKILSEKAFPEDHLSIIYKQLSGIFRYRFGTNQLELRFDGKSHFEKYQDDWKETLQKWVQILGQNPAYVKNLLRMTLLYDTPSRALFAENRCKSILNEHFGILIVKRKGDLLMKTGS</sequence>
<evidence type="ECO:0000313" key="1">
    <source>
        <dbReference type="EMBL" id="AKP51407.1"/>
    </source>
</evidence>
<dbReference type="RefSeq" id="WP_048641742.1">
    <property type="nucleotide sequence ID" value="NZ_CAXBGM010000032.1"/>
</dbReference>
<dbReference type="OrthoDB" id="979653at2"/>
<accession>A0A0H4PSV0</accession>
<gene>
    <name evidence="1" type="ORF">CA2015_1980</name>
</gene>
<keyword evidence="2" id="KW-1185">Reference proteome</keyword>
<protein>
    <submittedName>
        <fullName evidence="1">Uncharacterized protein</fullName>
    </submittedName>
</protein>
<dbReference type="PATRIC" id="fig|320787.5.peg.2186"/>
<dbReference type="KEGG" id="camu:CA2015_1980"/>
<name>A0A0H4PSV0_9BACT</name>
<organism evidence="1 2">
    <name type="scientific">Cyclobacterium amurskyense</name>
    <dbReference type="NCBI Taxonomy" id="320787"/>
    <lineage>
        <taxon>Bacteria</taxon>
        <taxon>Pseudomonadati</taxon>
        <taxon>Bacteroidota</taxon>
        <taxon>Cytophagia</taxon>
        <taxon>Cytophagales</taxon>
        <taxon>Cyclobacteriaceae</taxon>
        <taxon>Cyclobacterium</taxon>
    </lineage>
</organism>
<dbReference type="Proteomes" id="UP000036520">
    <property type="component" value="Chromosome"/>
</dbReference>
<dbReference type="EMBL" id="CP012040">
    <property type="protein sequence ID" value="AKP51407.1"/>
    <property type="molecule type" value="Genomic_DNA"/>
</dbReference>
<proteinExistence type="predicted"/>
<reference evidence="1 2" key="1">
    <citation type="submission" date="2015-07" db="EMBL/GenBank/DDBJ databases">
        <authorList>
            <person name="Kim K.M."/>
        </authorList>
    </citation>
    <scope>NUCLEOTIDE SEQUENCE [LARGE SCALE GENOMIC DNA]</scope>
    <source>
        <strain evidence="1 2">KCTC 12363</strain>
    </source>
</reference>
<dbReference type="AlphaFoldDB" id="A0A0H4PSV0"/>
<evidence type="ECO:0000313" key="2">
    <source>
        <dbReference type="Proteomes" id="UP000036520"/>
    </source>
</evidence>